<dbReference type="AlphaFoldDB" id="A0A484LZC2"/>
<keyword evidence="1" id="KW-0812">Transmembrane</keyword>
<keyword evidence="1" id="KW-0472">Membrane</keyword>
<proteinExistence type="predicted"/>
<keyword evidence="3" id="KW-1185">Reference proteome</keyword>
<feature type="transmembrane region" description="Helical" evidence="1">
    <location>
        <begin position="49"/>
        <end position="68"/>
    </location>
</feature>
<evidence type="ECO:0000313" key="3">
    <source>
        <dbReference type="Proteomes" id="UP000595140"/>
    </source>
</evidence>
<reference evidence="2 3" key="1">
    <citation type="submission" date="2018-04" db="EMBL/GenBank/DDBJ databases">
        <authorList>
            <person name="Vogel A."/>
        </authorList>
    </citation>
    <scope>NUCLEOTIDE SEQUENCE [LARGE SCALE GENOMIC DNA]</scope>
</reference>
<dbReference type="EMBL" id="OOIL02002240">
    <property type="protein sequence ID" value="VFQ81647.1"/>
    <property type="molecule type" value="Genomic_DNA"/>
</dbReference>
<name>A0A484LZC2_9ASTE</name>
<dbReference type="Proteomes" id="UP000595140">
    <property type="component" value="Unassembled WGS sequence"/>
</dbReference>
<evidence type="ECO:0000256" key="1">
    <source>
        <dbReference type="SAM" id="Phobius"/>
    </source>
</evidence>
<sequence length="92" mass="10816">MLLLVWDEHFVSNISLYVGIQIRNHSVIHLRRSLLYGLPRLLRRFRRSVLRFLLVKFRFTAAAAAAIVTVDFTSPFLFPLFSYDISFLFLLV</sequence>
<organism evidence="2 3">
    <name type="scientific">Cuscuta campestris</name>
    <dbReference type="NCBI Taxonomy" id="132261"/>
    <lineage>
        <taxon>Eukaryota</taxon>
        <taxon>Viridiplantae</taxon>
        <taxon>Streptophyta</taxon>
        <taxon>Embryophyta</taxon>
        <taxon>Tracheophyta</taxon>
        <taxon>Spermatophyta</taxon>
        <taxon>Magnoliopsida</taxon>
        <taxon>eudicotyledons</taxon>
        <taxon>Gunneridae</taxon>
        <taxon>Pentapetalae</taxon>
        <taxon>asterids</taxon>
        <taxon>lamiids</taxon>
        <taxon>Solanales</taxon>
        <taxon>Convolvulaceae</taxon>
        <taxon>Cuscuteae</taxon>
        <taxon>Cuscuta</taxon>
        <taxon>Cuscuta subgen. Grammica</taxon>
        <taxon>Cuscuta sect. Cleistogrammica</taxon>
    </lineage>
</organism>
<protein>
    <submittedName>
        <fullName evidence="2">Uncharacterized protein</fullName>
    </submittedName>
</protein>
<gene>
    <name evidence="2" type="ORF">CCAM_LOCUS23423</name>
</gene>
<accession>A0A484LZC2</accession>
<evidence type="ECO:0000313" key="2">
    <source>
        <dbReference type="EMBL" id="VFQ81647.1"/>
    </source>
</evidence>
<keyword evidence="1" id="KW-1133">Transmembrane helix</keyword>